<keyword evidence="3" id="KW-1185">Reference proteome</keyword>
<dbReference type="Proteomes" id="UP000033358">
    <property type="component" value="Unassembled WGS sequence"/>
</dbReference>
<evidence type="ECO:0000256" key="1">
    <source>
        <dbReference type="SAM" id="Phobius"/>
    </source>
</evidence>
<accession>A0A0F5MNA3</accession>
<protein>
    <submittedName>
        <fullName evidence="2">Uncharacterized protein</fullName>
    </submittedName>
</protein>
<sequence>MNQKSNLTIYIIACLIGVLVITGLILGNKDLDIKTTKKQIMIDQNQL</sequence>
<proteinExistence type="predicted"/>
<dbReference type="AlphaFoldDB" id="A0A0F5MNA3"/>
<organism evidence="2 3">
    <name type="scientific">Candidatus Arcanibacter lacustris</name>
    <dbReference type="NCBI Taxonomy" id="1607817"/>
    <lineage>
        <taxon>Bacteria</taxon>
        <taxon>Pseudomonadati</taxon>
        <taxon>Pseudomonadota</taxon>
        <taxon>Alphaproteobacteria</taxon>
        <taxon>Rickettsiales</taxon>
        <taxon>Candidatus Arcanibacter</taxon>
    </lineage>
</organism>
<feature type="transmembrane region" description="Helical" evidence="1">
    <location>
        <begin position="7"/>
        <end position="26"/>
    </location>
</feature>
<comment type="caution">
    <text evidence="2">The sequence shown here is derived from an EMBL/GenBank/DDBJ whole genome shotgun (WGS) entry which is preliminary data.</text>
</comment>
<keyword evidence="1" id="KW-0812">Transmembrane</keyword>
<evidence type="ECO:0000313" key="2">
    <source>
        <dbReference type="EMBL" id="KKB96293.1"/>
    </source>
</evidence>
<keyword evidence="1" id="KW-0472">Membrane</keyword>
<gene>
    <name evidence="2" type="ORF">SZ25_00615</name>
</gene>
<keyword evidence="1" id="KW-1133">Transmembrane helix</keyword>
<name>A0A0F5MNA3_9RICK</name>
<reference evidence="2 3" key="1">
    <citation type="submission" date="2015-02" db="EMBL/GenBank/DDBJ databases">
        <title>Single cell genomics of a rare environmental alphaproteobacterium provides unique insights into Rickettsiaceae evolution.</title>
        <authorList>
            <person name="Martijn J."/>
            <person name="Schulz F."/>
            <person name="Zaremba-Niedzwiedzka K."/>
            <person name="Viklund J."/>
            <person name="Stepanauskas R."/>
            <person name="Andersson S.G.E."/>
            <person name="Horn M."/>
            <person name="Guy L."/>
            <person name="Ettema T.J.G."/>
        </authorList>
    </citation>
    <scope>NUCLEOTIDE SEQUENCE [LARGE SCALE GENOMIC DNA]</scope>
    <source>
        <strain evidence="2 3">SCGC AAA041-L04</strain>
    </source>
</reference>
<evidence type="ECO:0000313" key="3">
    <source>
        <dbReference type="Proteomes" id="UP000033358"/>
    </source>
</evidence>
<dbReference type="EMBL" id="JYHA01000093">
    <property type="protein sequence ID" value="KKB96293.1"/>
    <property type="molecule type" value="Genomic_DNA"/>
</dbReference>